<protein>
    <submittedName>
        <fullName evidence="7">APH1A</fullName>
    </submittedName>
</protein>
<keyword evidence="3" id="KW-0812">Transmembrane</keyword>
<dbReference type="InterPro" id="IPR009294">
    <property type="entry name" value="Aph-1"/>
</dbReference>
<evidence type="ECO:0000256" key="3">
    <source>
        <dbReference type="ARBA" id="ARBA00022692"/>
    </source>
</evidence>
<dbReference type="GO" id="GO:0016020">
    <property type="term" value="C:membrane"/>
    <property type="evidence" value="ECO:0007669"/>
    <property type="project" value="UniProtKB-SubCell"/>
</dbReference>
<evidence type="ECO:0000256" key="5">
    <source>
        <dbReference type="ARBA" id="ARBA00022989"/>
    </source>
</evidence>
<gene>
    <name evidence="7" type="ORF">LSAA_3897</name>
</gene>
<evidence type="ECO:0000313" key="8">
    <source>
        <dbReference type="Proteomes" id="UP000675881"/>
    </source>
</evidence>
<dbReference type="Proteomes" id="UP000675881">
    <property type="component" value="Chromosome 13"/>
</dbReference>
<keyword evidence="5" id="KW-1133">Transmembrane helix</keyword>
<accession>A0A7R8H3H8</accession>
<proteinExistence type="inferred from homology"/>
<name>A0A7R8H3H8_LEPSM</name>
<comment type="similarity">
    <text evidence="2">Belongs to the APH-1 family.</text>
</comment>
<evidence type="ECO:0000256" key="4">
    <source>
        <dbReference type="ARBA" id="ARBA00022976"/>
    </source>
</evidence>
<keyword evidence="4" id="KW-0914">Notch signaling pathway</keyword>
<dbReference type="AlphaFoldDB" id="A0A7R8H3H8"/>
<dbReference type="PANTHER" id="PTHR12889">
    <property type="entry name" value="GAMMA-SECRETASE SUBUNIT APH-1"/>
    <property type="match status" value="1"/>
</dbReference>
<evidence type="ECO:0000256" key="6">
    <source>
        <dbReference type="ARBA" id="ARBA00023136"/>
    </source>
</evidence>
<dbReference type="GO" id="GO:0007219">
    <property type="term" value="P:Notch signaling pathway"/>
    <property type="evidence" value="ECO:0007669"/>
    <property type="project" value="UniProtKB-KW"/>
</dbReference>
<reference evidence="7" key="1">
    <citation type="submission" date="2021-02" db="EMBL/GenBank/DDBJ databases">
        <authorList>
            <person name="Bekaert M."/>
        </authorList>
    </citation>
    <scope>NUCLEOTIDE SEQUENCE</scope>
    <source>
        <strain evidence="7">IoA-00</strain>
    </source>
</reference>
<keyword evidence="8" id="KW-1185">Reference proteome</keyword>
<dbReference type="GO" id="GO:0016485">
    <property type="term" value="P:protein processing"/>
    <property type="evidence" value="ECO:0007669"/>
    <property type="project" value="InterPro"/>
</dbReference>
<dbReference type="OrthoDB" id="6507463at2759"/>
<organism evidence="7 8">
    <name type="scientific">Lepeophtheirus salmonis</name>
    <name type="common">Salmon louse</name>
    <name type="synonym">Caligus salmonis</name>
    <dbReference type="NCBI Taxonomy" id="72036"/>
    <lineage>
        <taxon>Eukaryota</taxon>
        <taxon>Metazoa</taxon>
        <taxon>Ecdysozoa</taxon>
        <taxon>Arthropoda</taxon>
        <taxon>Crustacea</taxon>
        <taxon>Multicrustacea</taxon>
        <taxon>Hexanauplia</taxon>
        <taxon>Copepoda</taxon>
        <taxon>Siphonostomatoida</taxon>
        <taxon>Caligidae</taxon>
        <taxon>Lepeophtheirus</taxon>
    </lineage>
</organism>
<evidence type="ECO:0000256" key="2">
    <source>
        <dbReference type="ARBA" id="ARBA00005577"/>
    </source>
</evidence>
<comment type="subcellular location">
    <subcellularLocation>
        <location evidence="1">Membrane</location>
        <topology evidence="1">Multi-pass membrane protein</topology>
    </subcellularLocation>
</comment>
<dbReference type="EMBL" id="HG994592">
    <property type="protein sequence ID" value="CAF2830219.1"/>
    <property type="molecule type" value="Genomic_DNA"/>
</dbReference>
<evidence type="ECO:0000256" key="1">
    <source>
        <dbReference type="ARBA" id="ARBA00004141"/>
    </source>
</evidence>
<sequence length="270" mass="30051">MNKLILHCTPFWAYQVGGKESLPFCIADRSLQVVKMTAWTFWDPVRIILLVLSSFFWLISLLISSLWWFAVVPLRHEPVFGLVFSVAFQEIFRILLYLLLFKARSFMSKLTENDPIFGDKPHILAYVLGFGFGISSGLFGLVNVLADSLGPGTLGIKGGDFGVSRHFFIFSALFSLAIVLCHTAWGVIAFSACEEKKYLRLVTVWAMHYALSGISLLNQSQLYALTLITTYLILTSSIAMAFFIAGGSVNSLKACFALRNGDSSTNVFVR</sequence>
<keyword evidence="6" id="KW-0472">Membrane</keyword>
<evidence type="ECO:0000313" key="7">
    <source>
        <dbReference type="EMBL" id="CAF2830219.1"/>
    </source>
</evidence>
<dbReference type="Pfam" id="PF06105">
    <property type="entry name" value="Aph-1"/>
    <property type="match status" value="1"/>
</dbReference>